<protein>
    <submittedName>
        <fullName evidence="5">Acyl-CoA hydrolase</fullName>
    </submittedName>
</protein>
<reference evidence="5 6" key="1">
    <citation type="submission" date="2023-07" db="EMBL/GenBank/DDBJ databases">
        <title>Genomic Encyclopedia of Type Strains, Phase IV (KMG-IV): sequencing the most valuable type-strain genomes for metagenomic binning, comparative biology and taxonomic classification.</title>
        <authorList>
            <person name="Goeker M."/>
        </authorList>
    </citation>
    <scope>NUCLEOTIDE SEQUENCE [LARGE SCALE GENOMIC DNA]</scope>
    <source>
        <strain evidence="5 6">DSM 16980</strain>
    </source>
</reference>
<dbReference type="GO" id="GO:0016787">
    <property type="term" value="F:hydrolase activity"/>
    <property type="evidence" value="ECO:0007669"/>
    <property type="project" value="UniProtKB-KW"/>
</dbReference>
<dbReference type="PANTHER" id="PTHR11049">
    <property type="entry name" value="ACYL COENZYME A THIOESTER HYDROLASE"/>
    <property type="match status" value="1"/>
</dbReference>
<dbReference type="InterPro" id="IPR029069">
    <property type="entry name" value="HotDog_dom_sf"/>
</dbReference>
<dbReference type="InterPro" id="IPR033120">
    <property type="entry name" value="HOTDOG_ACOT"/>
</dbReference>
<keyword evidence="6" id="KW-1185">Reference proteome</keyword>
<evidence type="ECO:0000313" key="6">
    <source>
        <dbReference type="Proteomes" id="UP001239167"/>
    </source>
</evidence>
<keyword evidence="2 3" id="KW-0378">Hydrolase</keyword>
<evidence type="ECO:0000256" key="1">
    <source>
        <dbReference type="ARBA" id="ARBA00010458"/>
    </source>
</evidence>
<dbReference type="PANTHER" id="PTHR11049:SF24">
    <property type="entry name" value="CYTOSOLIC ACYL COENZYME A THIOESTER HYDROLASE"/>
    <property type="match status" value="1"/>
</dbReference>
<dbReference type="InterPro" id="IPR006683">
    <property type="entry name" value="Thioestr_dom"/>
</dbReference>
<feature type="domain" description="HotDog ACOT-type" evidence="4">
    <location>
        <begin position="2"/>
        <end position="115"/>
    </location>
</feature>
<dbReference type="EMBL" id="JAUSUE010000010">
    <property type="protein sequence ID" value="MDQ0203845.1"/>
    <property type="molecule type" value="Genomic_DNA"/>
</dbReference>
<sequence>MQERDLIISEIMMPNQANVEGNIHGGEIMKIMDSCAYAVTRRYARTNVVTARVDELQFHQPIKVGDLVICSAKIVFAGRSSMEVHVKVLVEDLRSHTPPIPALSAFFTMVALDRNSKPAQIFPLEINTPEEKAAFEAGKARYDSYKAKRRCEKKETKA</sequence>
<dbReference type="Proteomes" id="UP001239167">
    <property type="component" value="Unassembled WGS sequence"/>
</dbReference>
<evidence type="ECO:0000259" key="4">
    <source>
        <dbReference type="PROSITE" id="PS51770"/>
    </source>
</evidence>
<evidence type="ECO:0000256" key="2">
    <source>
        <dbReference type="ARBA" id="ARBA00022801"/>
    </source>
</evidence>
<name>A0ABT9Y7N2_9FIRM</name>
<dbReference type="Pfam" id="PF03061">
    <property type="entry name" value="4HBT"/>
    <property type="match status" value="1"/>
</dbReference>
<organism evidence="5 6">
    <name type="scientific">Pectinatus haikarae</name>
    <dbReference type="NCBI Taxonomy" id="349096"/>
    <lineage>
        <taxon>Bacteria</taxon>
        <taxon>Bacillati</taxon>
        <taxon>Bacillota</taxon>
        <taxon>Negativicutes</taxon>
        <taxon>Selenomonadales</taxon>
        <taxon>Selenomonadaceae</taxon>
        <taxon>Pectinatus</taxon>
    </lineage>
</organism>
<dbReference type="CDD" id="cd03442">
    <property type="entry name" value="BFIT_BACH"/>
    <property type="match status" value="1"/>
</dbReference>
<comment type="caution">
    <text evidence="5">The sequence shown here is derived from an EMBL/GenBank/DDBJ whole genome shotgun (WGS) entry which is preliminary data.</text>
</comment>
<dbReference type="RefSeq" id="WP_231038511.1">
    <property type="nucleotide sequence ID" value="NZ_CP116940.1"/>
</dbReference>
<dbReference type="InterPro" id="IPR040170">
    <property type="entry name" value="Cytosol_ACT"/>
</dbReference>
<evidence type="ECO:0000256" key="3">
    <source>
        <dbReference type="PROSITE-ProRule" id="PRU01106"/>
    </source>
</evidence>
<dbReference type="PROSITE" id="PS51770">
    <property type="entry name" value="HOTDOG_ACOT"/>
    <property type="match status" value="1"/>
</dbReference>
<evidence type="ECO:0000313" key="5">
    <source>
        <dbReference type="EMBL" id="MDQ0203845.1"/>
    </source>
</evidence>
<proteinExistence type="inferred from homology"/>
<comment type="similarity">
    <text evidence="1">Belongs to the acyl coenzyme A hydrolase family.</text>
</comment>
<gene>
    <name evidence="5" type="ORF">J2S01_001564</name>
</gene>
<dbReference type="Gene3D" id="3.10.129.10">
    <property type="entry name" value="Hotdog Thioesterase"/>
    <property type="match status" value="1"/>
</dbReference>
<dbReference type="SUPFAM" id="SSF54637">
    <property type="entry name" value="Thioesterase/thiol ester dehydrase-isomerase"/>
    <property type="match status" value="1"/>
</dbReference>
<accession>A0ABT9Y7N2</accession>